<dbReference type="Pfam" id="PF01077">
    <property type="entry name" value="NIR_SIR"/>
    <property type="match status" value="1"/>
</dbReference>
<feature type="domain" description="NADH-rubredoxin oxidoreductase C-terminal" evidence="22">
    <location>
        <begin position="340"/>
        <end position="405"/>
    </location>
</feature>
<dbReference type="InterPro" id="IPR007419">
    <property type="entry name" value="BFD-like_2Fe2S-bd_dom"/>
</dbReference>
<evidence type="ECO:0000256" key="9">
    <source>
        <dbReference type="ARBA" id="ARBA00022714"/>
    </source>
</evidence>
<evidence type="ECO:0000256" key="7">
    <source>
        <dbReference type="ARBA" id="ARBA00022617"/>
    </source>
</evidence>
<dbReference type="Pfam" id="PF18267">
    <property type="entry name" value="Rubredoxin_C"/>
    <property type="match status" value="1"/>
</dbReference>
<keyword evidence="12" id="KW-0560">Oxidoreductase</keyword>
<comment type="cofactor">
    <cofactor evidence="1">
        <name>siroheme</name>
        <dbReference type="ChEBI" id="CHEBI:60052"/>
    </cofactor>
</comment>
<dbReference type="InterPro" id="IPR036136">
    <property type="entry name" value="Nit/Sulf_reduc_fer-like_dom_sf"/>
</dbReference>
<keyword evidence="11 17" id="KW-0274">FAD</keyword>
<dbReference type="Gene3D" id="3.50.50.60">
    <property type="entry name" value="FAD/NAD(P)-binding domain"/>
    <property type="match status" value="2"/>
</dbReference>
<dbReference type="InterPro" id="IPR005117">
    <property type="entry name" value="NiRdtase/SiRdtase_haem-b_fer"/>
</dbReference>
<comment type="similarity">
    <text evidence="5">Belongs to the nitrite and sulfite reductase 4Fe-4S domain family.</text>
</comment>
<comment type="cofactor">
    <cofactor evidence="16">
        <name>[2Fe-2S] cluster</name>
        <dbReference type="ChEBI" id="CHEBI:190135"/>
    </cofactor>
</comment>
<keyword evidence="8 17" id="KW-0285">Flavoprotein</keyword>
<keyword evidence="13" id="KW-0408">Iron</keyword>
<evidence type="ECO:0000256" key="14">
    <source>
        <dbReference type="ARBA" id="ARBA00023014"/>
    </source>
</evidence>
<reference evidence="23 24" key="1">
    <citation type="submission" date="2017-03" db="EMBL/GenBank/DDBJ databases">
        <title>Genome sequencing of Shewanella japonica KCTC 22435.</title>
        <authorList>
            <person name="Kim K.M."/>
        </authorList>
    </citation>
    <scope>NUCLEOTIDE SEQUENCE [LARGE SCALE GENOMIC DNA]</scope>
    <source>
        <strain evidence="23 24">KCTC 22435</strain>
    </source>
</reference>
<keyword evidence="7" id="KW-0349">Heme</keyword>
<keyword evidence="9" id="KW-0001">2Fe-2S</keyword>
<keyword evidence="24" id="KW-1185">Reference proteome</keyword>
<evidence type="ECO:0000259" key="22">
    <source>
        <dbReference type="Pfam" id="PF18267"/>
    </source>
</evidence>
<dbReference type="PANTHER" id="PTHR43809">
    <property type="entry name" value="NITRITE REDUCTASE (NADH) LARGE SUBUNIT"/>
    <property type="match status" value="1"/>
</dbReference>
<dbReference type="PRINTS" id="PR00368">
    <property type="entry name" value="FADPNR"/>
</dbReference>
<evidence type="ECO:0000256" key="5">
    <source>
        <dbReference type="ARBA" id="ARBA00010429"/>
    </source>
</evidence>
<dbReference type="PIRSF" id="PIRSF037149">
    <property type="entry name" value="NirB"/>
    <property type="match status" value="1"/>
</dbReference>
<dbReference type="InterPro" id="IPR052034">
    <property type="entry name" value="NasD-like"/>
</dbReference>
<gene>
    <name evidence="23" type="ORF">SJ2017_1696</name>
</gene>
<dbReference type="InterPro" id="IPR045854">
    <property type="entry name" value="NO2/SO3_Rdtase_4Fe4S_sf"/>
</dbReference>
<dbReference type="Gene3D" id="1.10.10.1100">
    <property type="entry name" value="BFD-like [2Fe-2S]-binding domain"/>
    <property type="match status" value="1"/>
</dbReference>
<keyword evidence="6" id="KW-0004">4Fe-4S</keyword>
<evidence type="ECO:0000259" key="19">
    <source>
        <dbReference type="Pfam" id="PF03460"/>
    </source>
</evidence>
<evidence type="ECO:0000313" key="23">
    <source>
        <dbReference type="EMBL" id="ARD22009.1"/>
    </source>
</evidence>
<dbReference type="InterPro" id="IPR016156">
    <property type="entry name" value="FAD/NAD-linked_Rdtase_dimer_sf"/>
</dbReference>
<dbReference type="InterPro" id="IPR023753">
    <property type="entry name" value="FAD/NAD-binding_dom"/>
</dbReference>
<comment type="pathway">
    <text evidence="4">Nitrogen metabolism; nitrate reduction (assimilation).</text>
</comment>
<proteinExistence type="inferred from homology"/>
<dbReference type="InterPro" id="IPR041575">
    <property type="entry name" value="Rubredoxin_C"/>
</dbReference>
<evidence type="ECO:0000256" key="17">
    <source>
        <dbReference type="PIRNR" id="PIRNR037149"/>
    </source>
</evidence>
<evidence type="ECO:0000256" key="15">
    <source>
        <dbReference type="ARBA" id="ARBA00023063"/>
    </source>
</evidence>
<dbReference type="Pfam" id="PF04324">
    <property type="entry name" value="Fer2_BFD"/>
    <property type="match status" value="1"/>
</dbReference>
<dbReference type="PRINTS" id="PR00397">
    <property type="entry name" value="SIROHAEM"/>
</dbReference>
<dbReference type="SUPFAM" id="SSF51905">
    <property type="entry name" value="FAD/NAD(P)-binding domain"/>
    <property type="match status" value="2"/>
</dbReference>
<dbReference type="PROSITE" id="PS00365">
    <property type="entry name" value="NIR_SIR"/>
    <property type="match status" value="1"/>
</dbReference>
<keyword evidence="15 17" id="KW-0534">Nitrate assimilation</keyword>
<dbReference type="InterPro" id="IPR017121">
    <property type="entry name" value="Nitrite_Rdtase_lsu"/>
</dbReference>
<evidence type="ECO:0000256" key="10">
    <source>
        <dbReference type="ARBA" id="ARBA00022723"/>
    </source>
</evidence>
<evidence type="ECO:0000259" key="20">
    <source>
        <dbReference type="Pfam" id="PF04324"/>
    </source>
</evidence>
<evidence type="ECO:0000313" key="24">
    <source>
        <dbReference type="Proteomes" id="UP000191820"/>
    </source>
</evidence>
<dbReference type="InterPro" id="IPR041854">
    <property type="entry name" value="BFD-like_2Fe2S-bd_dom_sf"/>
</dbReference>
<evidence type="ECO:0000259" key="18">
    <source>
        <dbReference type="Pfam" id="PF01077"/>
    </source>
</evidence>
<dbReference type="Pfam" id="PF07992">
    <property type="entry name" value="Pyr_redox_2"/>
    <property type="match status" value="1"/>
</dbReference>
<dbReference type="PRINTS" id="PR00411">
    <property type="entry name" value="PNDRDTASEI"/>
</dbReference>
<dbReference type="NCBIfam" id="NF011565">
    <property type="entry name" value="PRK14989.1"/>
    <property type="match status" value="1"/>
</dbReference>
<feature type="domain" description="Nitrite/Sulfite reductase ferredoxin-like" evidence="19">
    <location>
        <begin position="582"/>
        <end position="644"/>
    </location>
</feature>
<dbReference type="RefSeq" id="WP_080915499.1">
    <property type="nucleotide sequence ID" value="NZ_CP020472.1"/>
</dbReference>
<evidence type="ECO:0000256" key="16">
    <source>
        <dbReference type="ARBA" id="ARBA00034078"/>
    </source>
</evidence>
<dbReference type="NCBIfam" id="TIGR02374">
    <property type="entry name" value="nitri_red_nirB"/>
    <property type="match status" value="1"/>
</dbReference>
<evidence type="ECO:0000256" key="2">
    <source>
        <dbReference type="ARBA" id="ARBA00001966"/>
    </source>
</evidence>
<evidence type="ECO:0000256" key="11">
    <source>
        <dbReference type="ARBA" id="ARBA00022827"/>
    </source>
</evidence>
<evidence type="ECO:0000256" key="8">
    <source>
        <dbReference type="ARBA" id="ARBA00022630"/>
    </source>
</evidence>
<dbReference type="Proteomes" id="UP000191820">
    <property type="component" value="Chromosome"/>
</dbReference>
<keyword evidence="10" id="KW-0479">Metal-binding</keyword>
<evidence type="ECO:0000256" key="3">
    <source>
        <dbReference type="ARBA" id="ARBA00001974"/>
    </source>
</evidence>
<dbReference type="InterPro" id="IPR006067">
    <property type="entry name" value="NO2/SO3_Rdtase_4Fe4S_dom"/>
</dbReference>
<evidence type="ECO:0000256" key="6">
    <source>
        <dbReference type="ARBA" id="ARBA00022485"/>
    </source>
</evidence>
<name>A0ABN4YK46_9GAMM</name>
<sequence>MANSTGTSNSPTTVNKKPKLVVIGNGMVGHHFIEQLCSQGFQKQFDVEVFGEEQRPAYDRVQLSKYFETGSADELMLTSAQDYLDWGIKLHLDTRITELDTQSKSITTEDGVTSHYDSLVLATGSYPFVPPINGNDRERCVVYRTIEDLQDIEAAASQSKVGVVVGGGLLGLEAANALMALGVQTHVVEFAPQLMPVQLNDKAGDLLKSKINDLGVTVHTSKATTAIIDGESAMHRMTFNDDSFLETDMIVFSAGIRPQDALARSSGLQMGERGGITIDDNCLTSAADVYAIGECALWQNRIFGLVAPGYQMARVAVASLVASLTDTATSSTAFTGADMSTKLKLLGVDVAAIGESRGFENAQFVELSDNQSGIYKKLWLDETGKFLKGAVLVGDNSDYNRLLDCYLSQDEIEGNAVDLLMTGEESAADLKDTSIICSCHQVTKADIVSSVKEGNHTIAEIKSCTRAASGCGGCSALVKQVMDEALIAEGVECNTGICDHFEHDRQSLYHLCQVEGIEDFDTLISKHGKRSATGEASTFGCDLCKPAAASIFASLQNKYVLNQDSSHVQLQDTNDAYLGNLQKDGTYSVVPRIAGGEITPDGLIAIGAVAKEHDLYTKITGGQRIDLFGAKLSELPVIWQKLIEAGFETGHAYGKSLRTVKSCVGSTWCRYGVQDSVGTAIDLENRYKGLRSPHKIKFAVSGCTRECAEAQSKDIGVIATDKGWNLYVAGNGGMRPRHGDLFATDLDTPTLIQYIDRVLMFYIKTADKLQRTSVWMESLEGGLEYLQSVVIEDSLGIASELDAQMSRVVDAYQCEWKTSLEKPEFLARFNEFVNPEAKPEGETHLYHRVREQRFPVDIASSGAGNIAIKDITAEQNEQEAVEELV</sequence>
<dbReference type="PANTHER" id="PTHR43809:SF1">
    <property type="entry name" value="NITRITE REDUCTASE (NADH) LARGE SUBUNIT"/>
    <property type="match status" value="1"/>
</dbReference>
<comment type="cofactor">
    <cofactor evidence="3 17">
        <name>FAD</name>
        <dbReference type="ChEBI" id="CHEBI:57692"/>
    </cofactor>
</comment>
<comment type="cofactor">
    <cofactor evidence="2">
        <name>[4Fe-4S] cluster</name>
        <dbReference type="ChEBI" id="CHEBI:49883"/>
    </cofactor>
</comment>
<dbReference type="Gene3D" id="3.30.413.10">
    <property type="entry name" value="Sulfite Reductase Hemoprotein, domain 1"/>
    <property type="match status" value="1"/>
</dbReference>
<evidence type="ECO:0000259" key="21">
    <source>
        <dbReference type="Pfam" id="PF07992"/>
    </source>
</evidence>
<keyword evidence="14" id="KW-0411">Iron-sulfur</keyword>
<dbReference type="SUPFAM" id="SSF56014">
    <property type="entry name" value="Nitrite and sulphite reductase 4Fe-4S domain-like"/>
    <property type="match status" value="1"/>
</dbReference>
<dbReference type="Pfam" id="PF03460">
    <property type="entry name" value="NIR_SIR_ferr"/>
    <property type="match status" value="1"/>
</dbReference>
<feature type="domain" description="BFD-like [2Fe-2S]-binding" evidence="20">
    <location>
        <begin position="435"/>
        <end position="484"/>
    </location>
</feature>
<protein>
    <submittedName>
        <fullName evidence="23">Nitrite reductase (NAD(P)H) large subunit</fullName>
    </submittedName>
</protein>
<evidence type="ECO:0000256" key="13">
    <source>
        <dbReference type="ARBA" id="ARBA00023004"/>
    </source>
</evidence>
<dbReference type="InterPro" id="IPR036188">
    <property type="entry name" value="FAD/NAD-bd_sf"/>
</dbReference>
<dbReference type="SUPFAM" id="SSF55124">
    <property type="entry name" value="Nitrite/Sulfite reductase N-terminal domain-like"/>
    <property type="match status" value="1"/>
</dbReference>
<dbReference type="Gene3D" id="3.30.390.30">
    <property type="match status" value="1"/>
</dbReference>
<evidence type="ECO:0000256" key="1">
    <source>
        <dbReference type="ARBA" id="ARBA00001929"/>
    </source>
</evidence>
<dbReference type="InterPro" id="IPR012744">
    <property type="entry name" value="Nitri_red_NirB"/>
</dbReference>
<dbReference type="InterPro" id="IPR006066">
    <property type="entry name" value="NO2/SO3_Rdtase_FeS/sirohaem_BS"/>
</dbReference>
<evidence type="ECO:0000256" key="4">
    <source>
        <dbReference type="ARBA" id="ARBA00005096"/>
    </source>
</evidence>
<evidence type="ECO:0000256" key="12">
    <source>
        <dbReference type="ARBA" id="ARBA00023002"/>
    </source>
</evidence>
<feature type="domain" description="FAD/NAD(P)-binding" evidence="21">
    <location>
        <begin position="19"/>
        <end position="316"/>
    </location>
</feature>
<feature type="domain" description="Nitrite/sulphite reductase 4Fe-4S" evidence="18">
    <location>
        <begin position="654"/>
        <end position="790"/>
    </location>
</feature>
<accession>A0ABN4YK46</accession>
<dbReference type="EMBL" id="CP020472">
    <property type="protein sequence ID" value="ARD22009.1"/>
    <property type="molecule type" value="Genomic_DNA"/>
</dbReference>
<organism evidence="23 24">
    <name type="scientific">Shewanella japonica</name>
    <dbReference type="NCBI Taxonomy" id="93973"/>
    <lineage>
        <taxon>Bacteria</taxon>
        <taxon>Pseudomonadati</taxon>
        <taxon>Pseudomonadota</taxon>
        <taxon>Gammaproteobacteria</taxon>
        <taxon>Alteromonadales</taxon>
        <taxon>Shewanellaceae</taxon>
        <taxon>Shewanella</taxon>
    </lineage>
</organism>